<feature type="compositionally biased region" description="Basic and acidic residues" evidence="8">
    <location>
        <begin position="217"/>
        <end position="229"/>
    </location>
</feature>
<feature type="compositionally biased region" description="Basic and acidic residues" evidence="8">
    <location>
        <begin position="534"/>
        <end position="546"/>
    </location>
</feature>
<keyword evidence="5 7" id="KW-0256">Endoplasmic reticulum</keyword>
<evidence type="ECO:0000313" key="11">
    <source>
        <dbReference type="EMBL" id="KAG7294641.1"/>
    </source>
</evidence>
<evidence type="ECO:0000256" key="1">
    <source>
        <dbReference type="ARBA" id="ARBA00004367"/>
    </source>
</evidence>
<dbReference type="Proteomes" id="UP001197093">
    <property type="component" value="Unassembled WGS sequence"/>
</dbReference>
<evidence type="ECO:0000256" key="9">
    <source>
        <dbReference type="SAM" id="SignalP"/>
    </source>
</evidence>
<dbReference type="InterPro" id="IPR012913">
    <property type="entry name" value="OS9-like_dom"/>
</dbReference>
<dbReference type="Pfam" id="PF07915">
    <property type="entry name" value="PRKCSH"/>
    <property type="match status" value="1"/>
</dbReference>
<organism evidence="11 12">
    <name type="scientific">Staphylotrichum longicolle</name>
    <dbReference type="NCBI Taxonomy" id="669026"/>
    <lineage>
        <taxon>Eukaryota</taxon>
        <taxon>Fungi</taxon>
        <taxon>Dikarya</taxon>
        <taxon>Ascomycota</taxon>
        <taxon>Pezizomycotina</taxon>
        <taxon>Sordariomycetes</taxon>
        <taxon>Sordariomycetidae</taxon>
        <taxon>Sordariales</taxon>
        <taxon>Chaetomiaceae</taxon>
        <taxon>Staphylotrichum</taxon>
    </lineage>
</organism>
<comment type="caution">
    <text evidence="11">The sequence shown here is derived from an EMBL/GenBank/DDBJ whole genome shotgun (WGS) entry which is preliminary data.</text>
</comment>
<comment type="similarity">
    <text evidence="2 7">Belongs to the OS-9 family.</text>
</comment>
<comment type="subcellular location">
    <subcellularLocation>
        <location evidence="1 7">Endoplasmic reticulum membrane</location>
        <topology evidence="1 7">Peripheral membrane protein</topology>
        <orientation evidence="1 7">Lumenal side</orientation>
    </subcellularLocation>
</comment>
<comment type="function">
    <text evidence="7">Lectin involved in the quality control of the secretory pathway. As a member of the endoplasmic reticulum-associated degradation lumenal (ERAD-L) surveillance system, targets misfolded endoplasmic reticulum lumenal glycoproteins for degradation.</text>
</comment>
<evidence type="ECO:0000256" key="3">
    <source>
        <dbReference type="ARBA" id="ARBA00022729"/>
    </source>
</evidence>
<feature type="compositionally biased region" description="Polar residues" evidence="8">
    <location>
        <begin position="230"/>
        <end position="243"/>
    </location>
</feature>
<evidence type="ECO:0000259" key="10">
    <source>
        <dbReference type="PROSITE" id="PS51914"/>
    </source>
</evidence>
<feature type="compositionally biased region" description="Basic and acidic residues" evidence="8">
    <location>
        <begin position="73"/>
        <end position="91"/>
    </location>
</feature>
<dbReference type="AlphaFoldDB" id="A0AAD4F7C8"/>
<evidence type="ECO:0000256" key="5">
    <source>
        <dbReference type="ARBA" id="ARBA00022824"/>
    </source>
</evidence>
<evidence type="ECO:0000256" key="6">
    <source>
        <dbReference type="ARBA" id="ARBA00023157"/>
    </source>
</evidence>
<feature type="compositionally biased region" description="Acidic residues" evidence="8">
    <location>
        <begin position="547"/>
        <end position="557"/>
    </location>
</feature>
<keyword evidence="6" id="KW-1015">Disulfide bond</keyword>
<feature type="region of interest" description="Disordered" evidence="8">
    <location>
        <begin position="490"/>
        <end position="566"/>
    </location>
</feature>
<dbReference type="GO" id="GO:0030246">
    <property type="term" value="F:carbohydrate binding"/>
    <property type="evidence" value="ECO:0007669"/>
    <property type="project" value="UniProtKB-UniRule"/>
</dbReference>
<keyword evidence="3 9" id="KW-0732">Signal</keyword>
<keyword evidence="12" id="KW-1185">Reference proteome</keyword>
<feature type="chain" id="PRO_5042165632" description="Endoplasmic reticulum lectin" evidence="9">
    <location>
        <begin position="18"/>
        <end position="566"/>
    </location>
</feature>
<dbReference type="InterPro" id="IPR009011">
    <property type="entry name" value="Man6P_isomerase_rcpt-bd_dom_sf"/>
</dbReference>
<keyword evidence="4 7" id="KW-0430">Lectin</keyword>
<protein>
    <recommendedName>
        <fullName evidence="7">Endoplasmic reticulum lectin</fullName>
    </recommendedName>
    <alternativeName>
        <fullName evidence="7">Protein OS-9 homolog</fullName>
    </alternativeName>
</protein>
<feature type="compositionally biased region" description="Low complexity" evidence="8">
    <location>
        <begin position="504"/>
        <end position="518"/>
    </location>
</feature>
<gene>
    <name evidence="11" type="ORF">NEMBOFW57_004718</name>
</gene>
<dbReference type="Gene3D" id="2.70.130.10">
    <property type="entry name" value="Mannose-6-phosphate receptor binding domain"/>
    <property type="match status" value="1"/>
</dbReference>
<feature type="compositionally biased region" description="Polar residues" evidence="8">
    <location>
        <begin position="62"/>
        <end position="72"/>
    </location>
</feature>
<feature type="region of interest" description="Disordered" evidence="8">
    <location>
        <begin position="213"/>
        <end position="245"/>
    </location>
</feature>
<dbReference type="EMBL" id="JAHCVI010000001">
    <property type="protein sequence ID" value="KAG7294641.1"/>
    <property type="molecule type" value="Genomic_DNA"/>
</dbReference>
<dbReference type="SUPFAM" id="SSF50911">
    <property type="entry name" value="Mannose 6-phosphate receptor domain"/>
    <property type="match status" value="1"/>
</dbReference>
<evidence type="ECO:0000256" key="8">
    <source>
        <dbReference type="SAM" id="MobiDB-lite"/>
    </source>
</evidence>
<sequence>MRRLNLVLLASLQLCQARQPSFSIHDDLLAHPQFEVVIGADFISESDALAILESSRTRGATSTAGLAQSDLSNKVRESAAAELPETKRGDGGHGGSDNDDEVPISETYELVNDAPFRYLCSVPVIAPPPILNRTATELAKAEEARELSRATAKGWELMSGLDGTCMYFTSGWWSYSFCYGKAVVQYHALPGRPGEAPIRDENSLEYVLGRSHNLRTPQDRAGDPEHDDQTTSLTPPNSQLQTKGESRYLSQRLEDGTICDLTGRPRTIEIQYHCSPGATADRIGWIKEVTTCTYLMVVYTPRLCSDMAFQPPKETRAHPIRCRPIASTDEEESLWQYYKRLETNDLLNPKAKNPAHKGPAGAGAGGKVPQNHFVGTTIGGVVVGAKRLVGDDLADKLPLPRGVTRQPPGAAVAVGAGVPAGNAAEAVVEVLASKKKDAAKVEVMSDEELEKLNLDPKTVQEFREEMERIAGNKGWKLQVVDVPGGGLEYVGAFDDDEEEGNGAAGEHQGQQQQGQGQQRKQALPVGGKKPGKGKVAEKKGGWKEMGREEEEEDEEGSQEVFFREEL</sequence>
<dbReference type="GO" id="GO:0030970">
    <property type="term" value="P:retrograde protein transport, ER to cytosol"/>
    <property type="evidence" value="ECO:0007669"/>
    <property type="project" value="TreeGrafter"/>
</dbReference>
<dbReference type="PANTHER" id="PTHR15414">
    <property type="entry name" value="OS-9-RELATED"/>
    <property type="match status" value="1"/>
</dbReference>
<accession>A0AAD4F7C8</accession>
<dbReference type="InterPro" id="IPR044865">
    <property type="entry name" value="MRH_dom"/>
</dbReference>
<proteinExistence type="inferred from homology"/>
<feature type="region of interest" description="Disordered" evidence="8">
    <location>
        <begin position="62"/>
        <end position="102"/>
    </location>
</feature>
<dbReference type="GO" id="GO:0030968">
    <property type="term" value="P:endoplasmic reticulum unfolded protein response"/>
    <property type="evidence" value="ECO:0007669"/>
    <property type="project" value="UniProtKB-UniRule"/>
</dbReference>
<evidence type="ECO:0000313" key="12">
    <source>
        <dbReference type="Proteomes" id="UP001197093"/>
    </source>
</evidence>
<dbReference type="GO" id="GO:0005788">
    <property type="term" value="C:endoplasmic reticulum lumen"/>
    <property type="evidence" value="ECO:0007669"/>
    <property type="project" value="UniProtKB-UniRule"/>
</dbReference>
<dbReference type="GO" id="GO:0005789">
    <property type="term" value="C:endoplasmic reticulum membrane"/>
    <property type="evidence" value="ECO:0007669"/>
    <property type="project" value="UniProtKB-SubCell"/>
</dbReference>
<keyword evidence="7" id="KW-0472">Membrane</keyword>
<name>A0AAD4F7C8_9PEZI</name>
<evidence type="ECO:0000256" key="7">
    <source>
        <dbReference type="RuleBase" id="RU369099"/>
    </source>
</evidence>
<dbReference type="PANTHER" id="PTHR15414:SF0">
    <property type="entry name" value="ENDOPLASMIC RETICULUM LECTIN 1"/>
    <property type="match status" value="1"/>
</dbReference>
<reference evidence="11" key="1">
    <citation type="submission" date="2023-02" db="EMBL/GenBank/DDBJ databases">
        <authorList>
            <person name="Palmer J.M."/>
        </authorList>
    </citation>
    <scope>NUCLEOTIDE SEQUENCE</scope>
    <source>
        <strain evidence="11">FW57</strain>
    </source>
</reference>
<evidence type="ECO:0000256" key="2">
    <source>
        <dbReference type="ARBA" id="ARBA00009918"/>
    </source>
</evidence>
<feature type="domain" description="MRH" evidence="10">
    <location>
        <begin position="163"/>
        <end position="306"/>
    </location>
</feature>
<dbReference type="PROSITE" id="PS51914">
    <property type="entry name" value="MRH"/>
    <property type="match status" value="1"/>
</dbReference>
<feature type="signal peptide" evidence="9">
    <location>
        <begin position="1"/>
        <end position="17"/>
    </location>
</feature>
<dbReference type="InterPro" id="IPR045149">
    <property type="entry name" value="OS-9-like"/>
</dbReference>
<evidence type="ECO:0000256" key="4">
    <source>
        <dbReference type="ARBA" id="ARBA00022734"/>
    </source>
</evidence>